<protein>
    <submittedName>
        <fullName evidence="2">Uncharacterized protein</fullName>
    </submittedName>
</protein>
<name>A0AAW1SI15_9CHLO</name>
<accession>A0AAW1SI15</accession>
<gene>
    <name evidence="2" type="ORF">WJX84_007231</name>
</gene>
<evidence type="ECO:0000313" key="3">
    <source>
        <dbReference type="Proteomes" id="UP001485043"/>
    </source>
</evidence>
<sequence length="180" mass="18844">MATDVAVDHVAEKAQPSSLQVPGGASHAVFLRAFFTLALTQLHPFLFLAANMADSTVIVPLSASTPTKELGNPRGTYQHASSMMDTPTQAVPADSPLQPTKGDARDVPTLDNAQNAPSDDDSLPRNAKRPCRDCLLVPATAQAAKAIDASPLLSKSQQQQSLPCRPKRALPGDQADPGAA</sequence>
<organism evidence="2 3">
    <name type="scientific">Apatococcus fuscideae</name>
    <dbReference type="NCBI Taxonomy" id="2026836"/>
    <lineage>
        <taxon>Eukaryota</taxon>
        <taxon>Viridiplantae</taxon>
        <taxon>Chlorophyta</taxon>
        <taxon>core chlorophytes</taxon>
        <taxon>Trebouxiophyceae</taxon>
        <taxon>Chlorellales</taxon>
        <taxon>Chlorellaceae</taxon>
        <taxon>Apatococcus</taxon>
    </lineage>
</organism>
<proteinExistence type="predicted"/>
<dbReference type="EMBL" id="JALJOV010001629">
    <property type="protein sequence ID" value="KAK9845192.1"/>
    <property type="molecule type" value="Genomic_DNA"/>
</dbReference>
<feature type="compositionally biased region" description="Low complexity" evidence="1">
    <location>
        <begin position="150"/>
        <end position="163"/>
    </location>
</feature>
<feature type="region of interest" description="Disordered" evidence="1">
    <location>
        <begin position="148"/>
        <end position="180"/>
    </location>
</feature>
<feature type="compositionally biased region" description="Polar residues" evidence="1">
    <location>
        <begin position="78"/>
        <end position="89"/>
    </location>
</feature>
<feature type="region of interest" description="Disordered" evidence="1">
    <location>
        <begin position="64"/>
        <end position="127"/>
    </location>
</feature>
<reference evidence="2 3" key="1">
    <citation type="journal article" date="2024" name="Nat. Commun.">
        <title>Phylogenomics reveals the evolutionary origins of lichenization in chlorophyte algae.</title>
        <authorList>
            <person name="Puginier C."/>
            <person name="Libourel C."/>
            <person name="Otte J."/>
            <person name="Skaloud P."/>
            <person name="Haon M."/>
            <person name="Grisel S."/>
            <person name="Petersen M."/>
            <person name="Berrin J.G."/>
            <person name="Delaux P.M."/>
            <person name="Dal Grande F."/>
            <person name="Keller J."/>
        </authorList>
    </citation>
    <scope>NUCLEOTIDE SEQUENCE [LARGE SCALE GENOMIC DNA]</scope>
    <source>
        <strain evidence="2 3">SAG 2523</strain>
    </source>
</reference>
<comment type="caution">
    <text evidence="2">The sequence shown here is derived from an EMBL/GenBank/DDBJ whole genome shotgun (WGS) entry which is preliminary data.</text>
</comment>
<keyword evidence="3" id="KW-1185">Reference proteome</keyword>
<evidence type="ECO:0000256" key="1">
    <source>
        <dbReference type="SAM" id="MobiDB-lite"/>
    </source>
</evidence>
<evidence type="ECO:0000313" key="2">
    <source>
        <dbReference type="EMBL" id="KAK9845192.1"/>
    </source>
</evidence>
<dbReference type="AlphaFoldDB" id="A0AAW1SI15"/>
<dbReference type="Proteomes" id="UP001485043">
    <property type="component" value="Unassembled WGS sequence"/>
</dbReference>